<comment type="subcellular location">
    <subcellularLocation>
        <location evidence="5">Cytoplasm</location>
    </subcellularLocation>
</comment>
<dbReference type="Pfam" id="PF01709">
    <property type="entry name" value="Transcrip_reg"/>
    <property type="match status" value="1"/>
</dbReference>
<dbReference type="NCBIfam" id="TIGR01033">
    <property type="entry name" value="YebC/PmpR family DNA-binding transcriptional regulator"/>
    <property type="match status" value="1"/>
</dbReference>
<dbReference type="EMBL" id="CP106877">
    <property type="protein sequence ID" value="WAA12002.1"/>
    <property type="molecule type" value="Genomic_DNA"/>
</dbReference>
<dbReference type="GO" id="GO:0005829">
    <property type="term" value="C:cytosol"/>
    <property type="evidence" value="ECO:0007669"/>
    <property type="project" value="TreeGrafter"/>
</dbReference>
<dbReference type="SUPFAM" id="SSF75625">
    <property type="entry name" value="YebC-like"/>
    <property type="match status" value="1"/>
</dbReference>
<evidence type="ECO:0000259" key="7">
    <source>
        <dbReference type="Pfam" id="PF20772"/>
    </source>
</evidence>
<evidence type="ECO:0000256" key="4">
    <source>
        <dbReference type="ARBA" id="ARBA00023163"/>
    </source>
</evidence>
<comment type="similarity">
    <text evidence="5">Belongs to the TACO1 family. YeeN subfamily.</text>
</comment>
<keyword evidence="4 5" id="KW-0804">Transcription</keyword>
<dbReference type="NCBIfam" id="NF001030">
    <property type="entry name" value="PRK00110.1"/>
    <property type="match status" value="1"/>
</dbReference>
<keyword evidence="2 5" id="KW-0805">Transcription regulation</keyword>
<evidence type="ECO:0000313" key="9">
    <source>
        <dbReference type="Proteomes" id="UP001164726"/>
    </source>
</evidence>
<dbReference type="InterPro" id="IPR029072">
    <property type="entry name" value="YebC-like"/>
</dbReference>
<keyword evidence="3 5" id="KW-0238">DNA-binding</keyword>
<dbReference type="InterPro" id="IPR049083">
    <property type="entry name" value="TACO1_YebC_N"/>
</dbReference>
<dbReference type="InterPro" id="IPR026562">
    <property type="entry name" value="Transcrip_reg_TACO1_YeeN"/>
</dbReference>
<evidence type="ECO:0000259" key="6">
    <source>
        <dbReference type="Pfam" id="PF01709"/>
    </source>
</evidence>
<dbReference type="Gene3D" id="1.10.10.200">
    <property type="match status" value="1"/>
</dbReference>
<dbReference type="Proteomes" id="UP001164726">
    <property type="component" value="Chromosome"/>
</dbReference>
<name>A0A9E8RZV0_9BACI</name>
<dbReference type="FunFam" id="1.10.10.200:FF:000003">
    <property type="entry name" value="Probable transcriptional regulatory protein YeeN"/>
    <property type="match status" value="1"/>
</dbReference>
<dbReference type="NCBIfam" id="NF009044">
    <property type="entry name" value="PRK12378.1"/>
    <property type="match status" value="1"/>
</dbReference>
<dbReference type="RefSeq" id="WP_275420129.1">
    <property type="nucleotide sequence ID" value="NZ_CP106877.1"/>
</dbReference>
<dbReference type="InterPro" id="IPR002876">
    <property type="entry name" value="Transcrip_reg_TACO1-like"/>
</dbReference>
<dbReference type="InterPro" id="IPR026564">
    <property type="entry name" value="Transcrip_reg_TACO1-like_dom3"/>
</dbReference>
<gene>
    <name evidence="8" type="ORF">OE105_10490</name>
</gene>
<proteinExistence type="inferred from homology"/>
<evidence type="ECO:0000256" key="1">
    <source>
        <dbReference type="ARBA" id="ARBA00022490"/>
    </source>
</evidence>
<dbReference type="InterPro" id="IPR017856">
    <property type="entry name" value="Integrase-like_N"/>
</dbReference>
<reference evidence="8" key="1">
    <citation type="submission" date="2022-09" db="EMBL/GenBank/DDBJ databases">
        <title>Complete Genomes of Fervidibacillus albus and Fervidibacillus halotolerans isolated from tidal flat sediments.</title>
        <authorList>
            <person name="Kwon K.K."/>
            <person name="Yang S.-H."/>
            <person name="Park M.J."/>
            <person name="Oh H.-M."/>
        </authorList>
    </citation>
    <scope>NUCLEOTIDE SEQUENCE</scope>
    <source>
        <strain evidence="8">MEBiC13594</strain>
    </source>
</reference>
<protein>
    <recommendedName>
        <fullName evidence="5">Probable transcriptional regulatory protein OE105_10490</fullName>
    </recommendedName>
</protein>
<dbReference type="PANTHER" id="PTHR12532:SF0">
    <property type="entry name" value="TRANSLATIONAL ACTIVATOR OF CYTOCHROME C OXIDASE 1"/>
    <property type="match status" value="1"/>
</dbReference>
<feature type="domain" description="TACO1/YebC-like second and third" evidence="6">
    <location>
        <begin position="79"/>
        <end position="235"/>
    </location>
</feature>
<evidence type="ECO:0000256" key="3">
    <source>
        <dbReference type="ARBA" id="ARBA00023125"/>
    </source>
</evidence>
<sequence>MGRKWNNIKEKKAMKDKNTSRIYAKFGREIYVAAKQGVPDPESNQALKFVLERAKTYNVPRHIIDRAIEKAKGGSDENYDELRYEGFGPNGSMIIVDALTNNVNRTAADLRAAFNKNGGNLGVTGSVSYMFDSTAVIGLEGKTEDEVLEILMEADLDVRDIFEEDDAVIIYAEPEQFHAVQESLKNTGIEEFTVAELTMLPQTEVTLSGEAKEQFEKLIDVLEDLDDVQRVYHNVDLDQ</sequence>
<keyword evidence="9" id="KW-1185">Reference proteome</keyword>
<evidence type="ECO:0000256" key="2">
    <source>
        <dbReference type="ARBA" id="ARBA00023015"/>
    </source>
</evidence>
<dbReference type="Gene3D" id="3.30.70.980">
    <property type="match status" value="2"/>
</dbReference>
<keyword evidence="1 5" id="KW-0963">Cytoplasm</keyword>
<feature type="domain" description="TACO1/YebC-like N-terminal" evidence="7">
    <location>
        <begin position="3"/>
        <end position="74"/>
    </location>
</feature>
<dbReference type="Pfam" id="PF20772">
    <property type="entry name" value="TACO1_YebC_N"/>
    <property type="match status" value="1"/>
</dbReference>
<dbReference type="InterPro" id="IPR048300">
    <property type="entry name" value="TACO1_YebC-like_2nd/3rd_dom"/>
</dbReference>
<dbReference type="FunFam" id="3.30.70.980:FF:000004">
    <property type="entry name" value="Probable transcriptional regulatory protein YeeN"/>
    <property type="match status" value="1"/>
</dbReference>
<dbReference type="AlphaFoldDB" id="A0A9E8RZV0"/>
<evidence type="ECO:0000313" key="8">
    <source>
        <dbReference type="EMBL" id="WAA12002.1"/>
    </source>
</evidence>
<evidence type="ECO:0000256" key="5">
    <source>
        <dbReference type="HAMAP-Rule" id="MF_00918"/>
    </source>
</evidence>
<dbReference type="HAMAP" id="MF_00693">
    <property type="entry name" value="Transcrip_reg_TACO1"/>
    <property type="match status" value="1"/>
</dbReference>
<organism evidence="8 9">
    <name type="scientific">Fervidibacillus halotolerans</name>
    <dbReference type="NCBI Taxonomy" id="2980027"/>
    <lineage>
        <taxon>Bacteria</taxon>
        <taxon>Bacillati</taxon>
        <taxon>Bacillota</taxon>
        <taxon>Bacilli</taxon>
        <taxon>Bacillales</taxon>
        <taxon>Bacillaceae</taxon>
        <taxon>Fervidibacillus</taxon>
    </lineage>
</organism>
<dbReference type="PANTHER" id="PTHR12532">
    <property type="entry name" value="TRANSLATIONAL ACTIVATOR OF CYTOCHROME C OXIDASE 1"/>
    <property type="match status" value="1"/>
</dbReference>
<dbReference type="HAMAP" id="MF_00918">
    <property type="entry name" value="Transcrip_reg_TACO1_YeeN"/>
    <property type="match status" value="1"/>
</dbReference>
<dbReference type="GO" id="GO:0003677">
    <property type="term" value="F:DNA binding"/>
    <property type="evidence" value="ECO:0007669"/>
    <property type="project" value="UniProtKB-UniRule"/>
</dbReference>
<dbReference type="GO" id="GO:0006355">
    <property type="term" value="P:regulation of DNA-templated transcription"/>
    <property type="evidence" value="ECO:0007669"/>
    <property type="project" value="UniProtKB-UniRule"/>
</dbReference>
<accession>A0A9E8RZV0</accession>
<dbReference type="KEGG" id="fhl:OE105_10490"/>